<evidence type="ECO:0000313" key="2">
    <source>
        <dbReference type="Proteomes" id="UP001305815"/>
    </source>
</evidence>
<dbReference type="EMBL" id="AP027742">
    <property type="protein sequence ID" value="BDZ77470.1"/>
    <property type="molecule type" value="Genomic_DNA"/>
</dbReference>
<evidence type="ECO:0008006" key="3">
    <source>
        <dbReference type="Google" id="ProtNLM"/>
    </source>
</evidence>
<sequence>MEDFKKQITAFGYVMESRIINKDGFSYLVVIWYEVMNHEEYLEGSWTDDVPLSFRMGQKDNDREINEWYNEVKLGRQILIGKGDDFVKKLSEDVEKIMAERFGKDTIIALATVENEVPFVRYVNAYYENGAFYIITYALSNKMRHMESNSTVAIAGEWFTAHGKSINLGYFGKEENYRIAEKLKKVFSEWIDNGHNNFDDENTIILCVELTEGLLLSHGTKYEF</sequence>
<dbReference type="Proteomes" id="UP001305815">
    <property type="component" value="Chromosome"/>
</dbReference>
<organism evidence="1 2">
    <name type="scientific">Claveliimonas bilis</name>
    <dbReference type="NCBI Taxonomy" id="3028070"/>
    <lineage>
        <taxon>Bacteria</taxon>
        <taxon>Bacillati</taxon>
        <taxon>Bacillota</taxon>
        <taxon>Clostridia</taxon>
        <taxon>Lachnospirales</taxon>
        <taxon>Lachnospiraceae</taxon>
        <taxon>Claveliimonas</taxon>
    </lineage>
</organism>
<dbReference type="InterPro" id="IPR012349">
    <property type="entry name" value="Split_barrel_FMN-bd"/>
</dbReference>
<name>A0ABN6Z308_9FIRM</name>
<proteinExistence type="predicted"/>
<keyword evidence="2" id="KW-1185">Reference proteome</keyword>
<reference evidence="2" key="1">
    <citation type="journal article" date="2023" name="Int. J. Syst. Evol. Microbiol.">
        <title>Claveliimonas bilis gen. nov., sp. nov., deoxycholic acid-producing bacteria isolated from human faeces, and reclassification of Sellimonas monacensis Zenner et al. 2021 as Claveliimonas monacensis comb. nov.</title>
        <authorList>
            <person name="Hisatomi A."/>
            <person name="Kastawa N.W.E.P.G."/>
            <person name="Song I."/>
            <person name="Ohkuma M."/>
            <person name="Fukiya S."/>
            <person name="Sakamoto M."/>
        </authorList>
    </citation>
    <scope>NUCLEOTIDE SEQUENCE [LARGE SCALE GENOMIC DNA]</scope>
    <source>
        <strain evidence="2">12BBH14</strain>
    </source>
</reference>
<evidence type="ECO:0000313" key="1">
    <source>
        <dbReference type="EMBL" id="BDZ77470.1"/>
    </source>
</evidence>
<accession>A0ABN6Z308</accession>
<dbReference type="SUPFAM" id="SSF50475">
    <property type="entry name" value="FMN-binding split barrel"/>
    <property type="match status" value="1"/>
</dbReference>
<protein>
    <recommendedName>
        <fullName evidence="3">Pyridoxamine 5'-phosphate oxidase</fullName>
    </recommendedName>
</protein>
<gene>
    <name evidence="1" type="ORF">Lac1_16530</name>
</gene>
<dbReference type="Gene3D" id="2.30.110.10">
    <property type="entry name" value="Electron Transport, Fmn-binding Protein, Chain A"/>
    <property type="match status" value="1"/>
</dbReference>